<proteinExistence type="predicted"/>
<reference evidence="3 4" key="1">
    <citation type="submission" date="2014-02" db="EMBL/GenBank/DDBJ databases">
        <title>The small core and large imbalanced accessory genome model reveals a collaborative survival strategy of Sorangium cellulosum strains in nature.</title>
        <authorList>
            <person name="Han K."/>
            <person name="Peng R."/>
            <person name="Blom J."/>
            <person name="Li Y.-Z."/>
        </authorList>
    </citation>
    <scope>NUCLEOTIDE SEQUENCE [LARGE SCALE GENOMIC DNA]</scope>
    <source>
        <strain evidence="3 4">So0007-03</strain>
    </source>
</reference>
<evidence type="ECO:0000313" key="3">
    <source>
        <dbReference type="EMBL" id="KYG11275.1"/>
    </source>
</evidence>
<gene>
    <name evidence="3" type="ORF">BE21_57910</name>
</gene>
<sequence>MLVLVLCAVLQITRSGYYAWAKRSESARAKADAQLGAQIRAVHHKSRGRYGSPRVHAELRARGIRVGKKRVARLMRAQRLAACRKRRFRRTTDSRHKGPIAPNVIERQFDPKHQTRSG</sequence>
<evidence type="ECO:0000259" key="2">
    <source>
        <dbReference type="Pfam" id="PF13276"/>
    </source>
</evidence>
<name>A0A150U2T3_SORCE</name>
<organism evidence="3 4">
    <name type="scientific">Sorangium cellulosum</name>
    <name type="common">Polyangium cellulosum</name>
    <dbReference type="NCBI Taxonomy" id="56"/>
    <lineage>
        <taxon>Bacteria</taxon>
        <taxon>Pseudomonadati</taxon>
        <taxon>Myxococcota</taxon>
        <taxon>Polyangia</taxon>
        <taxon>Polyangiales</taxon>
        <taxon>Polyangiaceae</taxon>
        <taxon>Sorangium</taxon>
    </lineage>
</organism>
<dbReference type="PANTHER" id="PTHR46889:SF4">
    <property type="entry name" value="TRANSPOSASE INSO FOR INSERTION SEQUENCE ELEMENT IS911B-RELATED"/>
    <property type="match status" value="1"/>
</dbReference>
<feature type="compositionally biased region" description="Basic and acidic residues" evidence="1">
    <location>
        <begin position="107"/>
        <end position="118"/>
    </location>
</feature>
<dbReference type="EMBL" id="JEME01000076">
    <property type="protein sequence ID" value="KYG11275.1"/>
    <property type="molecule type" value="Genomic_DNA"/>
</dbReference>
<dbReference type="InterPro" id="IPR050900">
    <property type="entry name" value="Transposase_IS3/IS150/IS904"/>
</dbReference>
<feature type="domain" description="HTH-like" evidence="2">
    <location>
        <begin position="32"/>
        <end position="87"/>
    </location>
</feature>
<accession>A0A150U2T3</accession>
<dbReference type="Pfam" id="PF13276">
    <property type="entry name" value="HTH_21"/>
    <property type="match status" value="1"/>
</dbReference>
<protein>
    <recommendedName>
        <fullName evidence="2">HTH-like domain-containing protein</fullName>
    </recommendedName>
</protein>
<dbReference type="AlphaFoldDB" id="A0A150U2T3"/>
<dbReference type="PANTHER" id="PTHR46889">
    <property type="entry name" value="TRANSPOSASE INSF FOR INSERTION SEQUENCE IS3B-RELATED"/>
    <property type="match status" value="1"/>
</dbReference>
<dbReference type="InterPro" id="IPR025948">
    <property type="entry name" value="HTH-like_dom"/>
</dbReference>
<dbReference type="Proteomes" id="UP000075502">
    <property type="component" value="Unassembled WGS sequence"/>
</dbReference>
<feature type="region of interest" description="Disordered" evidence="1">
    <location>
        <begin position="85"/>
        <end position="118"/>
    </location>
</feature>
<evidence type="ECO:0000256" key="1">
    <source>
        <dbReference type="SAM" id="MobiDB-lite"/>
    </source>
</evidence>
<comment type="caution">
    <text evidence="3">The sequence shown here is derived from an EMBL/GenBank/DDBJ whole genome shotgun (WGS) entry which is preliminary data.</text>
</comment>
<evidence type="ECO:0000313" key="4">
    <source>
        <dbReference type="Proteomes" id="UP000075502"/>
    </source>
</evidence>